<dbReference type="SMART" id="SM00282">
    <property type="entry name" value="LamG"/>
    <property type="match status" value="1"/>
</dbReference>
<dbReference type="SUPFAM" id="SSF49899">
    <property type="entry name" value="Concanavalin A-like lectins/glucanases"/>
    <property type="match status" value="1"/>
</dbReference>
<dbReference type="Proteomes" id="UP000694941">
    <property type="component" value="Unplaced"/>
</dbReference>
<dbReference type="Gene3D" id="2.60.120.200">
    <property type="match status" value="1"/>
</dbReference>
<organism evidence="5 6">
    <name type="scientific">Limulus polyphemus</name>
    <name type="common">Atlantic horseshoe crab</name>
    <dbReference type="NCBI Taxonomy" id="6850"/>
    <lineage>
        <taxon>Eukaryota</taxon>
        <taxon>Metazoa</taxon>
        <taxon>Ecdysozoa</taxon>
        <taxon>Arthropoda</taxon>
        <taxon>Chelicerata</taxon>
        <taxon>Merostomata</taxon>
        <taxon>Xiphosura</taxon>
        <taxon>Limulidae</taxon>
        <taxon>Limulus</taxon>
    </lineage>
</organism>
<accession>A0ABM1SZG7</accession>
<keyword evidence="2" id="KW-1133">Transmembrane helix</keyword>
<evidence type="ECO:0000256" key="2">
    <source>
        <dbReference type="SAM" id="Phobius"/>
    </source>
</evidence>
<gene>
    <name evidence="6 7 8" type="primary">LOC111087267</name>
</gene>
<reference evidence="6 7" key="1">
    <citation type="submission" date="2025-05" db="UniProtKB">
        <authorList>
            <consortium name="RefSeq"/>
        </authorList>
    </citation>
    <scope>IDENTIFICATION</scope>
    <source>
        <tissue evidence="6 7">Muscle</tissue>
    </source>
</reference>
<sequence>MLIRPDFVAFVFIFINLLTSCNWMQSVAVQRPPKHIKKPNSSIMFNGKGFWNISKYNFQFEMFRLQFLFRTKEDKGLIAFGSGEADVPTFLLYLTNTGVELSIQKRGDPEHMDFAVSINQNVSDSKWHMLSMILMKEGKQLILDDNIDKAQSVRWNYKFSSYTNIPFVTFGATESETLSTRKCPEIFFGCIGDVSINDQTIEPNDKRYKLQGDVKPGCPWTGELRIGERCLSEEDCEKNLVCKSNICSCPDNHVVSSNHTCLSTKRLGEKCDSNEQCIFVNQNSACSVEKHICVCCKSFMWSDVLKRCVKKGELEFSDKCSENDDCALKFCNKNNRCSCPDNARLEISAELGKSECVEDNKRDCKETTWRTVTIILFVIILIYILCKEKVSAGYNLLYRWVRNYKEQYIQQENNNQEVF</sequence>
<dbReference type="InterPro" id="IPR013320">
    <property type="entry name" value="ConA-like_dom_sf"/>
</dbReference>
<dbReference type="RefSeq" id="XP_022249025.1">
    <property type="nucleotide sequence ID" value="XM_022393317.1"/>
</dbReference>
<dbReference type="PROSITE" id="PS50025">
    <property type="entry name" value="LAM_G_DOMAIN"/>
    <property type="match status" value="1"/>
</dbReference>
<protein>
    <submittedName>
        <fullName evidence="6 7">Uncharacterized protein LOC111087267 isoform X1</fullName>
    </submittedName>
</protein>
<keyword evidence="2" id="KW-0812">Transmembrane</keyword>
<evidence type="ECO:0000256" key="1">
    <source>
        <dbReference type="PROSITE-ProRule" id="PRU00122"/>
    </source>
</evidence>
<name>A0ABM1SZG7_LIMPO</name>
<feature type="transmembrane region" description="Helical" evidence="2">
    <location>
        <begin position="368"/>
        <end position="386"/>
    </location>
</feature>
<proteinExistence type="predicted"/>
<evidence type="ECO:0000256" key="3">
    <source>
        <dbReference type="SAM" id="SignalP"/>
    </source>
</evidence>
<feature type="chain" id="PRO_5045023206" evidence="3">
    <location>
        <begin position="22"/>
        <end position="419"/>
    </location>
</feature>
<dbReference type="RefSeq" id="XP_022249023.1">
    <property type="nucleotide sequence ID" value="XM_022393315.1"/>
</dbReference>
<dbReference type="Pfam" id="PF02210">
    <property type="entry name" value="Laminin_G_2"/>
    <property type="match status" value="1"/>
</dbReference>
<dbReference type="GeneID" id="111087267"/>
<evidence type="ECO:0000313" key="7">
    <source>
        <dbReference type="RefSeq" id="XP_022249024.1"/>
    </source>
</evidence>
<evidence type="ECO:0000313" key="8">
    <source>
        <dbReference type="RefSeq" id="XP_022249025.1"/>
    </source>
</evidence>
<evidence type="ECO:0000259" key="4">
    <source>
        <dbReference type="PROSITE" id="PS50025"/>
    </source>
</evidence>
<dbReference type="InterPro" id="IPR001791">
    <property type="entry name" value="Laminin_G"/>
</dbReference>
<dbReference type="PROSITE" id="PS51257">
    <property type="entry name" value="PROKAR_LIPOPROTEIN"/>
    <property type="match status" value="1"/>
</dbReference>
<dbReference type="RefSeq" id="XP_022249024.1">
    <property type="nucleotide sequence ID" value="XM_022393316.1"/>
</dbReference>
<comment type="caution">
    <text evidence="1">Lacks conserved residue(s) required for the propagation of feature annotation.</text>
</comment>
<evidence type="ECO:0000313" key="6">
    <source>
        <dbReference type="RefSeq" id="XP_022249023.1"/>
    </source>
</evidence>
<evidence type="ECO:0000313" key="5">
    <source>
        <dbReference type="Proteomes" id="UP000694941"/>
    </source>
</evidence>
<feature type="signal peptide" evidence="3">
    <location>
        <begin position="1"/>
        <end position="21"/>
    </location>
</feature>
<keyword evidence="2" id="KW-0472">Membrane</keyword>
<keyword evidence="3" id="KW-0732">Signal</keyword>
<dbReference type="CDD" id="cd00110">
    <property type="entry name" value="LamG"/>
    <property type="match status" value="1"/>
</dbReference>
<keyword evidence="5" id="KW-1185">Reference proteome</keyword>
<feature type="domain" description="Laminin G" evidence="4">
    <location>
        <begin position="40"/>
        <end position="218"/>
    </location>
</feature>